<dbReference type="Proteomes" id="UP000184038">
    <property type="component" value="Unassembled WGS sequence"/>
</dbReference>
<dbReference type="AlphaFoldDB" id="A0A1M7EYY5"/>
<keyword evidence="2" id="KW-0472">Membrane</keyword>
<reference evidence="3 4" key="1">
    <citation type="submission" date="2016-11" db="EMBL/GenBank/DDBJ databases">
        <authorList>
            <person name="Jaros S."/>
            <person name="Januszkiewicz K."/>
            <person name="Wedrychowicz H."/>
        </authorList>
    </citation>
    <scope>NUCLEOTIDE SEQUENCE [LARGE SCALE GENOMIC DNA]</scope>
    <source>
        <strain evidence="3 4">DSM 15930</strain>
    </source>
</reference>
<name>A0A1M7EYY5_9FIRM</name>
<keyword evidence="2" id="KW-0812">Transmembrane</keyword>
<dbReference type="OrthoDB" id="2051525at2"/>
<keyword evidence="4" id="KW-1185">Reference proteome</keyword>
<evidence type="ECO:0000256" key="1">
    <source>
        <dbReference type="SAM" id="MobiDB-lite"/>
    </source>
</evidence>
<organism evidence="3 4">
    <name type="scientific">Anaerosporobacter mobilis DSM 15930</name>
    <dbReference type="NCBI Taxonomy" id="1120996"/>
    <lineage>
        <taxon>Bacteria</taxon>
        <taxon>Bacillati</taxon>
        <taxon>Bacillota</taxon>
        <taxon>Clostridia</taxon>
        <taxon>Lachnospirales</taxon>
        <taxon>Lachnospiraceae</taxon>
        <taxon>Anaerosporobacter</taxon>
    </lineage>
</organism>
<feature type="compositionally biased region" description="Acidic residues" evidence="1">
    <location>
        <begin position="42"/>
        <end position="51"/>
    </location>
</feature>
<evidence type="ECO:0000313" key="4">
    <source>
        <dbReference type="Proteomes" id="UP000184038"/>
    </source>
</evidence>
<dbReference type="Pfam" id="PF04977">
    <property type="entry name" value="DivIC"/>
    <property type="match status" value="1"/>
</dbReference>
<sequence length="188" mass="22211">MARQQVRKNRNVQYKDYQRENYVDGATARKLQAVPDYADNRDYDDDYDYAEEERRRKQTYQERKRRERAASRRREKTRTMDGISLIVLVAAMAVTFYVCLQYIRVHTDITALSKSIAVKESQVVTMKKDNNAALEEISRTFDLSYVYKIATKELGMVFPDANQVIKYESRKSDYVKQFEEIPSEEDAK</sequence>
<evidence type="ECO:0000256" key="2">
    <source>
        <dbReference type="SAM" id="Phobius"/>
    </source>
</evidence>
<accession>A0A1M7EYY5</accession>
<feature type="compositionally biased region" description="Basic and acidic residues" evidence="1">
    <location>
        <begin position="52"/>
        <end position="72"/>
    </location>
</feature>
<protein>
    <submittedName>
        <fullName evidence="3">Septum formation initiator</fullName>
    </submittedName>
</protein>
<keyword evidence="2" id="KW-1133">Transmembrane helix</keyword>
<dbReference type="InterPro" id="IPR007060">
    <property type="entry name" value="FtsL/DivIC"/>
</dbReference>
<proteinExistence type="predicted"/>
<dbReference type="RefSeq" id="WP_073282021.1">
    <property type="nucleotide sequence ID" value="NZ_FRCP01000005.1"/>
</dbReference>
<dbReference type="STRING" id="1120996.SAMN02746066_00299"/>
<dbReference type="EMBL" id="FRCP01000005">
    <property type="protein sequence ID" value="SHL97074.1"/>
    <property type="molecule type" value="Genomic_DNA"/>
</dbReference>
<gene>
    <name evidence="3" type="ORF">SAMN02746066_00299</name>
</gene>
<feature type="region of interest" description="Disordered" evidence="1">
    <location>
        <begin position="37"/>
        <end position="75"/>
    </location>
</feature>
<feature type="transmembrane region" description="Helical" evidence="2">
    <location>
        <begin position="82"/>
        <end position="103"/>
    </location>
</feature>
<evidence type="ECO:0000313" key="3">
    <source>
        <dbReference type="EMBL" id="SHL97074.1"/>
    </source>
</evidence>